<evidence type="ECO:0000256" key="5">
    <source>
        <dbReference type="SAM" id="Coils"/>
    </source>
</evidence>
<feature type="region of interest" description="Disordered" evidence="6">
    <location>
        <begin position="259"/>
        <end position="283"/>
    </location>
</feature>
<dbReference type="Pfam" id="PF04576">
    <property type="entry name" value="Zein-binding"/>
    <property type="match status" value="1"/>
</dbReference>
<evidence type="ECO:0000256" key="2">
    <source>
        <dbReference type="ARBA" id="ARBA00022692"/>
    </source>
</evidence>
<dbReference type="Proteomes" id="UP001222027">
    <property type="component" value="Unassembled WGS sequence"/>
</dbReference>
<proteinExistence type="predicted"/>
<dbReference type="PANTHER" id="PTHR31448">
    <property type="entry name" value="MYOSIN-BINDING PROTEIN 2"/>
    <property type="match status" value="1"/>
</dbReference>
<dbReference type="InterPro" id="IPR039306">
    <property type="entry name" value="MYOB"/>
</dbReference>
<comment type="subcellular location">
    <subcellularLocation>
        <location evidence="1">Membrane</location>
        <topology evidence="1">Single-pass membrane protein</topology>
    </subcellularLocation>
</comment>
<feature type="domain" description="GTD-binding" evidence="8">
    <location>
        <begin position="466"/>
        <end position="564"/>
    </location>
</feature>
<evidence type="ECO:0000256" key="1">
    <source>
        <dbReference type="ARBA" id="ARBA00004167"/>
    </source>
</evidence>
<evidence type="ECO:0000313" key="9">
    <source>
        <dbReference type="EMBL" id="KAJ8512644.1"/>
    </source>
</evidence>
<feature type="region of interest" description="Disordered" evidence="6">
    <location>
        <begin position="201"/>
        <end position="234"/>
    </location>
</feature>
<feature type="compositionally biased region" description="Acidic residues" evidence="6">
    <location>
        <begin position="203"/>
        <end position="219"/>
    </location>
</feature>
<accession>A0AAV8RZT0</accession>
<gene>
    <name evidence="9" type="ORF">OPV22_003078</name>
</gene>
<dbReference type="EMBL" id="JAQQAF010000001">
    <property type="protein sequence ID" value="KAJ8512644.1"/>
    <property type="molecule type" value="Genomic_DNA"/>
</dbReference>
<sequence>MAAGGNVKGQAKSCQFFSVLSAAVCEWYLIIFLLINAVLAYVATRFARLCNLPTPCLLCSRLDHILGSERRGFYRNLFCHAHKVEISSLVYCHGHGKLADFRDMCNACLLSSVATKKANSETCRMLGRNGQDLDDVGLLNEDLEPASSGTGLCSCCSESFNLHRLLQAKKKKKKKLEAGIPNPRPQLRKRTVGHNGLMITCDSESEMPVSDDDDDDDGDDGHALRPVTKDIKEERVIRPGLPQGTATIVLEDTVPEKLIHPNPVASPHPLLDPERRSDDDDSCDKPFLKSTVAIGHKLDDLSRGHVVEAGLVDLSESTPEQAPREVIDRPSATYPGVRKVSSTNSLTSQTMNDSTAATRSVLDHNDSFKYAINNKGIMLSPKFSEIIAGKESSRGQEDLKLRLSRAFDLPWSDIIASPRAEDLKYSDVSSSFGLQNIAKRLSVERNNSSLETFDASIVVSDIEGETSVDRLKRQIELDRKCMSALYKELDEERSASTIAANEAMAMINRLQEEKAAMQMEAFQYLRMMEEQAEYDQEAIHKLNDVINERDKELLDLEAEFERYRRRHRGAEPEDKRMESVGALESTGFGPATTPRYMESRELLSPASTRRRTKSLCRSMSEKIIVIPQEGEGEGEGDGHGVKDLELGFEEEKVHILACLRRLQDKFSMLPTDKVRADDTIVDSEKENLLDGACTSVVDVNLENSRNGVEVLPENGSSPSRTCSGVEATTTAMDNQFPAERQNTSDACRDMNSVQDEVARLIKRMVELDADREFLGHTMNALNYGNDGVLLVQEIACQLKELRRIPLAAKEPNVA</sequence>
<evidence type="ECO:0000256" key="4">
    <source>
        <dbReference type="ARBA" id="ARBA00023136"/>
    </source>
</evidence>
<feature type="compositionally biased region" description="Basic and acidic residues" evidence="6">
    <location>
        <begin position="271"/>
        <end position="283"/>
    </location>
</feature>
<dbReference type="GO" id="GO:0080115">
    <property type="term" value="F:myosin XI tail binding"/>
    <property type="evidence" value="ECO:0007669"/>
    <property type="project" value="UniProtKB-ARBA"/>
</dbReference>
<dbReference type="InterPro" id="IPR007656">
    <property type="entry name" value="GTD-bd"/>
</dbReference>
<evidence type="ECO:0000259" key="8">
    <source>
        <dbReference type="PROSITE" id="PS51775"/>
    </source>
</evidence>
<dbReference type="PANTHER" id="PTHR31448:SF45">
    <property type="entry name" value="EXPRESSED PROTEIN"/>
    <property type="match status" value="1"/>
</dbReference>
<keyword evidence="4 7" id="KW-0472">Membrane</keyword>
<evidence type="ECO:0000256" key="6">
    <source>
        <dbReference type="SAM" id="MobiDB-lite"/>
    </source>
</evidence>
<feature type="transmembrane region" description="Helical" evidence="7">
    <location>
        <begin position="16"/>
        <end position="43"/>
    </location>
</feature>
<dbReference type="AlphaFoldDB" id="A0AAV8RZT0"/>
<keyword evidence="2 7" id="KW-0812">Transmembrane</keyword>
<dbReference type="GO" id="GO:0016020">
    <property type="term" value="C:membrane"/>
    <property type="evidence" value="ECO:0007669"/>
    <property type="project" value="UniProtKB-SubCell"/>
</dbReference>
<evidence type="ECO:0000313" key="10">
    <source>
        <dbReference type="Proteomes" id="UP001222027"/>
    </source>
</evidence>
<dbReference type="PROSITE" id="PS51775">
    <property type="entry name" value="GTD_BINDING"/>
    <property type="match status" value="1"/>
</dbReference>
<comment type="caution">
    <text evidence="9">The sequence shown here is derived from an EMBL/GenBank/DDBJ whole genome shotgun (WGS) entry which is preliminary data.</text>
</comment>
<protein>
    <recommendedName>
        <fullName evidence="8">GTD-binding domain-containing protein</fullName>
    </recommendedName>
</protein>
<feature type="compositionally biased region" description="Basic and acidic residues" evidence="6">
    <location>
        <begin position="220"/>
        <end position="234"/>
    </location>
</feature>
<evidence type="ECO:0000256" key="7">
    <source>
        <dbReference type="SAM" id="Phobius"/>
    </source>
</evidence>
<keyword evidence="3 7" id="KW-1133">Transmembrane helix</keyword>
<keyword evidence="5" id="KW-0175">Coiled coil</keyword>
<organism evidence="9 10">
    <name type="scientific">Ensete ventricosum</name>
    <name type="common">Abyssinian banana</name>
    <name type="synonym">Musa ensete</name>
    <dbReference type="NCBI Taxonomy" id="4639"/>
    <lineage>
        <taxon>Eukaryota</taxon>
        <taxon>Viridiplantae</taxon>
        <taxon>Streptophyta</taxon>
        <taxon>Embryophyta</taxon>
        <taxon>Tracheophyta</taxon>
        <taxon>Spermatophyta</taxon>
        <taxon>Magnoliopsida</taxon>
        <taxon>Liliopsida</taxon>
        <taxon>Zingiberales</taxon>
        <taxon>Musaceae</taxon>
        <taxon>Ensete</taxon>
    </lineage>
</organism>
<reference evidence="9 10" key="1">
    <citation type="submission" date="2022-12" db="EMBL/GenBank/DDBJ databases">
        <title>Chromosome-scale assembly of the Ensete ventricosum genome.</title>
        <authorList>
            <person name="Dussert Y."/>
            <person name="Stocks J."/>
            <person name="Wendawek A."/>
            <person name="Woldeyes F."/>
            <person name="Nichols R.A."/>
            <person name="Borrell J.S."/>
        </authorList>
    </citation>
    <scope>NUCLEOTIDE SEQUENCE [LARGE SCALE GENOMIC DNA]</scope>
    <source>
        <strain evidence="10">cv. Maze</strain>
        <tissue evidence="9">Seeds</tissue>
    </source>
</reference>
<evidence type="ECO:0000256" key="3">
    <source>
        <dbReference type="ARBA" id="ARBA00022989"/>
    </source>
</evidence>
<feature type="coiled-coil region" evidence="5">
    <location>
        <begin position="500"/>
        <end position="566"/>
    </location>
</feature>
<keyword evidence="10" id="KW-1185">Reference proteome</keyword>
<name>A0AAV8RZT0_ENSVE</name>